<proteinExistence type="predicted"/>
<evidence type="ECO:0000256" key="3">
    <source>
        <dbReference type="SAM" id="Phobius"/>
    </source>
</evidence>
<evidence type="ECO:0000256" key="2">
    <source>
        <dbReference type="SAM" id="MobiDB-lite"/>
    </source>
</evidence>
<evidence type="ECO:0000313" key="5">
    <source>
        <dbReference type="Proteomes" id="UP000318313"/>
    </source>
</evidence>
<feature type="compositionally biased region" description="Acidic residues" evidence="2">
    <location>
        <begin position="1"/>
        <end position="15"/>
    </location>
</feature>
<gene>
    <name evidence="4" type="ORF">Enr17x_35020</name>
</gene>
<name>A0A518IED1_9PLAN</name>
<dbReference type="KEGG" id="gfm:Enr17x_35020"/>
<dbReference type="OrthoDB" id="212248at2"/>
<reference evidence="4 5" key="1">
    <citation type="submission" date="2019-03" db="EMBL/GenBank/DDBJ databases">
        <title>Deep-cultivation of Planctomycetes and their phenomic and genomic characterization uncovers novel biology.</title>
        <authorList>
            <person name="Wiegand S."/>
            <person name="Jogler M."/>
            <person name="Boedeker C."/>
            <person name="Pinto D."/>
            <person name="Vollmers J."/>
            <person name="Rivas-Marin E."/>
            <person name="Kohn T."/>
            <person name="Peeters S.H."/>
            <person name="Heuer A."/>
            <person name="Rast P."/>
            <person name="Oberbeckmann S."/>
            <person name="Bunk B."/>
            <person name="Jeske O."/>
            <person name="Meyerdierks A."/>
            <person name="Storesund J.E."/>
            <person name="Kallscheuer N."/>
            <person name="Luecker S."/>
            <person name="Lage O.M."/>
            <person name="Pohl T."/>
            <person name="Merkel B.J."/>
            <person name="Hornburger P."/>
            <person name="Mueller R.-W."/>
            <person name="Bruemmer F."/>
            <person name="Labrenz M."/>
            <person name="Spormann A.M."/>
            <person name="Op den Camp H."/>
            <person name="Overmann J."/>
            <person name="Amann R."/>
            <person name="Jetten M.S.M."/>
            <person name="Mascher T."/>
            <person name="Medema M.H."/>
            <person name="Devos D.P."/>
            <person name="Kaster A.-K."/>
            <person name="Ovreas L."/>
            <person name="Rohde M."/>
            <person name="Galperin M.Y."/>
            <person name="Jogler C."/>
        </authorList>
    </citation>
    <scope>NUCLEOTIDE SEQUENCE [LARGE SCALE GENOMIC DNA]</scope>
    <source>
        <strain evidence="4 5">Enr17</strain>
    </source>
</reference>
<keyword evidence="3" id="KW-1133">Transmembrane helix</keyword>
<dbReference type="Proteomes" id="UP000318313">
    <property type="component" value="Chromosome"/>
</dbReference>
<dbReference type="RefSeq" id="WP_145310657.1">
    <property type="nucleotide sequence ID" value="NZ_CP037452.1"/>
</dbReference>
<feature type="region of interest" description="Disordered" evidence="2">
    <location>
        <begin position="1"/>
        <end position="22"/>
    </location>
</feature>
<feature type="transmembrane region" description="Helical" evidence="3">
    <location>
        <begin position="32"/>
        <end position="55"/>
    </location>
</feature>
<accession>A0A518IED1</accession>
<evidence type="ECO:0000313" key="4">
    <source>
        <dbReference type="EMBL" id="QDV51446.1"/>
    </source>
</evidence>
<organism evidence="4 5">
    <name type="scientific">Gimesia fumaroli</name>
    <dbReference type="NCBI Taxonomy" id="2527976"/>
    <lineage>
        <taxon>Bacteria</taxon>
        <taxon>Pseudomonadati</taxon>
        <taxon>Planctomycetota</taxon>
        <taxon>Planctomycetia</taxon>
        <taxon>Planctomycetales</taxon>
        <taxon>Planctomycetaceae</taxon>
        <taxon>Gimesia</taxon>
    </lineage>
</organism>
<feature type="coiled-coil region" evidence="1">
    <location>
        <begin position="126"/>
        <end position="154"/>
    </location>
</feature>
<keyword evidence="5" id="KW-1185">Reference proteome</keyword>
<dbReference type="EMBL" id="CP037452">
    <property type="protein sequence ID" value="QDV51446.1"/>
    <property type="molecule type" value="Genomic_DNA"/>
</dbReference>
<keyword evidence="3" id="KW-0472">Membrane</keyword>
<keyword evidence="3" id="KW-0812">Transmembrane</keyword>
<keyword evidence="1" id="KW-0175">Coiled coil</keyword>
<sequence length="217" mass="24484">MSDDNFYSEENDSQPEEFSAQPKQGMSTGVKVLLILLGVGGVVLLLCCGGLFYAFRSTEFKMTEKKEDIIDIQNEITEITIPDSFKPQAGMSMKIVGMEMRMAIYEEAAKQGALILMSIGTPDDGMVDLEKEFQKNMRQNNQNQRELKINKEEEREFMIKGKKVTFNFAEGTDKNGKEFHQISGVFAGKKGPAFLFVQIASDTYNEEEIVKMIESIK</sequence>
<protein>
    <submittedName>
        <fullName evidence="4">Uncharacterized protein</fullName>
    </submittedName>
</protein>
<evidence type="ECO:0000256" key="1">
    <source>
        <dbReference type="SAM" id="Coils"/>
    </source>
</evidence>
<dbReference type="AlphaFoldDB" id="A0A518IED1"/>